<dbReference type="AlphaFoldDB" id="A0A452YQB6"/>
<feature type="compositionally biased region" description="Basic and acidic residues" evidence="1">
    <location>
        <begin position="1"/>
        <end position="10"/>
    </location>
</feature>
<evidence type="ECO:0000313" key="2">
    <source>
        <dbReference type="EnsemblPlants" id="AET1Gv20499400.1"/>
    </source>
</evidence>
<keyword evidence="3" id="KW-1185">Reference proteome</keyword>
<reference evidence="3" key="2">
    <citation type="journal article" date="2017" name="Nat. Plants">
        <title>The Aegilops tauschii genome reveals multiple impacts of transposons.</title>
        <authorList>
            <person name="Zhao G."/>
            <person name="Zou C."/>
            <person name="Li K."/>
            <person name="Wang K."/>
            <person name="Li T."/>
            <person name="Gao L."/>
            <person name="Zhang X."/>
            <person name="Wang H."/>
            <person name="Yang Z."/>
            <person name="Liu X."/>
            <person name="Jiang W."/>
            <person name="Mao L."/>
            <person name="Kong X."/>
            <person name="Jiao Y."/>
            <person name="Jia J."/>
        </authorList>
    </citation>
    <scope>NUCLEOTIDE SEQUENCE [LARGE SCALE GENOMIC DNA]</scope>
    <source>
        <strain evidence="3">cv. AL8/78</strain>
    </source>
</reference>
<reference evidence="3" key="1">
    <citation type="journal article" date="2014" name="Science">
        <title>Ancient hybridizations among the ancestral genomes of bread wheat.</title>
        <authorList>
            <consortium name="International Wheat Genome Sequencing Consortium,"/>
            <person name="Marcussen T."/>
            <person name="Sandve S.R."/>
            <person name="Heier L."/>
            <person name="Spannagl M."/>
            <person name="Pfeifer M."/>
            <person name="Jakobsen K.S."/>
            <person name="Wulff B.B."/>
            <person name="Steuernagel B."/>
            <person name="Mayer K.F."/>
            <person name="Olsen O.A."/>
        </authorList>
    </citation>
    <scope>NUCLEOTIDE SEQUENCE [LARGE SCALE GENOMIC DNA]</scope>
    <source>
        <strain evidence="3">cv. AL8/78</strain>
    </source>
</reference>
<name>A0A452YQB6_AEGTS</name>
<feature type="region of interest" description="Disordered" evidence="1">
    <location>
        <begin position="1"/>
        <end position="23"/>
    </location>
</feature>
<dbReference type="Gramene" id="AET1Gv20499400.1">
    <property type="protein sequence ID" value="AET1Gv20499400.1"/>
    <property type="gene ID" value="AET1Gv20499400"/>
</dbReference>
<accession>A0A452YQB6</accession>
<evidence type="ECO:0000256" key="1">
    <source>
        <dbReference type="SAM" id="MobiDB-lite"/>
    </source>
</evidence>
<protein>
    <submittedName>
        <fullName evidence="2">Uncharacterized protein</fullName>
    </submittedName>
</protein>
<reference evidence="2" key="3">
    <citation type="journal article" date="2017" name="Nature">
        <title>Genome sequence of the progenitor of the wheat D genome Aegilops tauschii.</title>
        <authorList>
            <person name="Luo M.C."/>
            <person name="Gu Y.Q."/>
            <person name="Puiu D."/>
            <person name="Wang H."/>
            <person name="Twardziok S.O."/>
            <person name="Deal K.R."/>
            <person name="Huo N."/>
            <person name="Zhu T."/>
            <person name="Wang L."/>
            <person name="Wang Y."/>
            <person name="McGuire P.E."/>
            <person name="Liu S."/>
            <person name="Long H."/>
            <person name="Ramasamy R.K."/>
            <person name="Rodriguez J.C."/>
            <person name="Van S.L."/>
            <person name="Yuan L."/>
            <person name="Wang Z."/>
            <person name="Xia Z."/>
            <person name="Xiao L."/>
            <person name="Anderson O.D."/>
            <person name="Ouyang S."/>
            <person name="Liang Y."/>
            <person name="Zimin A.V."/>
            <person name="Pertea G."/>
            <person name="Qi P."/>
            <person name="Bennetzen J.L."/>
            <person name="Dai X."/>
            <person name="Dawson M.W."/>
            <person name="Muller H.G."/>
            <person name="Kugler K."/>
            <person name="Rivarola-Duarte L."/>
            <person name="Spannagl M."/>
            <person name="Mayer K.F.X."/>
            <person name="Lu F.H."/>
            <person name="Bevan M.W."/>
            <person name="Leroy P."/>
            <person name="Li P."/>
            <person name="You F.M."/>
            <person name="Sun Q."/>
            <person name="Liu Z."/>
            <person name="Lyons E."/>
            <person name="Wicker T."/>
            <person name="Salzberg S.L."/>
            <person name="Devos K.M."/>
            <person name="Dvorak J."/>
        </authorList>
    </citation>
    <scope>NUCLEOTIDE SEQUENCE [LARGE SCALE GENOMIC DNA]</scope>
    <source>
        <strain evidence="2">cv. AL8/78</strain>
    </source>
</reference>
<dbReference type="EnsemblPlants" id="AET1Gv20499400.1">
    <property type="protein sequence ID" value="AET1Gv20499400.1"/>
    <property type="gene ID" value="AET1Gv20499400"/>
</dbReference>
<dbReference type="Proteomes" id="UP000015105">
    <property type="component" value="Chromosome 1D"/>
</dbReference>
<feature type="compositionally biased region" description="Basic residues" evidence="1">
    <location>
        <begin position="11"/>
        <end position="23"/>
    </location>
</feature>
<sequence>THARAREPHLKAHRPHPTHGRRGGCIRWPWPC</sequence>
<reference evidence="2" key="4">
    <citation type="submission" date="2019-03" db="UniProtKB">
        <authorList>
            <consortium name="EnsemblPlants"/>
        </authorList>
    </citation>
    <scope>IDENTIFICATION</scope>
</reference>
<evidence type="ECO:0000313" key="3">
    <source>
        <dbReference type="Proteomes" id="UP000015105"/>
    </source>
</evidence>
<proteinExistence type="predicted"/>
<reference evidence="2" key="5">
    <citation type="journal article" date="2021" name="G3 (Bethesda)">
        <title>Aegilops tauschii genome assembly Aet v5.0 features greater sequence contiguity and improved annotation.</title>
        <authorList>
            <person name="Wang L."/>
            <person name="Zhu T."/>
            <person name="Rodriguez J.C."/>
            <person name="Deal K.R."/>
            <person name="Dubcovsky J."/>
            <person name="McGuire P.E."/>
            <person name="Lux T."/>
            <person name="Spannagl M."/>
            <person name="Mayer K.F.X."/>
            <person name="Baldrich P."/>
            <person name="Meyers B.C."/>
            <person name="Huo N."/>
            <person name="Gu Y.Q."/>
            <person name="Zhou H."/>
            <person name="Devos K.M."/>
            <person name="Bennetzen J.L."/>
            <person name="Unver T."/>
            <person name="Budak H."/>
            <person name="Gulick P.J."/>
            <person name="Galiba G."/>
            <person name="Kalapos B."/>
            <person name="Nelson D.R."/>
            <person name="Li P."/>
            <person name="You F.M."/>
            <person name="Luo M.C."/>
            <person name="Dvorak J."/>
        </authorList>
    </citation>
    <scope>NUCLEOTIDE SEQUENCE [LARGE SCALE GENOMIC DNA]</scope>
    <source>
        <strain evidence="2">cv. AL8/78</strain>
    </source>
</reference>
<organism evidence="2 3">
    <name type="scientific">Aegilops tauschii subsp. strangulata</name>
    <name type="common">Goatgrass</name>
    <dbReference type="NCBI Taxonomy" id="200361"/>
    <lineage>
        <taxon>Eukaryota</taxon>
        <taxon>Viridiplantae</taxon>
        <taxon>Streptophyta</taxon>
        <taxon>Embryophyta</taxon>
        <taxon>Tracheophyta</taxon>
        <taxon>Spermatophyta</taxon>
        <taxon>Magnoliopsida</taxon>
        <taxon>Liliopsida</taxon>
        <taxon>Poales</taxon>
        <taxon>Poaceae</taxon>
        <taxon>BOP clade</taxon>
        <taxon>Pooideae</taxon>
        <taxon>Triticodae</taxon>
        <taxon>Triticeae</taxon>
        <taxon>Triticinae</taxon>
        <taxon>Aegilops</taxon>
    </lineage>
</organism>